<dbReference type="GO" id="GO:0016887">
    <property type="term" value="F:ATP hydrolysis activity"/>
    <property type="evidence" value="ECO:0007669"/>
    <property type="project" value="InterPro"/>
</dbReference>
<dbReference type="InterPro" id="IPR003439">
    <property type="entry name" value="ABC_transporter-like_ATP-bd"/>
</dbReference>
<dbReference type="PROSITE" id="PS00211">
    <property type="entry name" value="ABC_TRANSPORTER_1"/>
    <property type="match status" value="1"/>
</dbReference>
<proteinExistence type="predicted"/>
<dbReference type="GO" id="GO:0005524">
    <property type="term" value="F:ATP binding"/>
    <property type="evidence" value="ECO:0007669"/>
    <property type="project" value="UniProtKB-KW"/>
</dbReference>
<keyword evidence="1" id="KW-0813">Transport</keyword>
<dbReference type="GO" id="GO:0015418">
    <property type="term" value="F:ABC-type quaternary ammonium compound transporting activity"/>
    <property type="evidence" value="ECO:0007669"/>
    <property type="project" value="UniProtKB-EC"/>
</dbReference>
<sequence>MAAAIEYKNISKSYGSNVVLKDFSLTLEKGEFITIIGSSGCGKTTILKMVNGLISPDSGDILINGRSIRNQDLIRLRRGIGYAIQGSVLFPHMTVEQNISYVPNLINKKEKQKTRTAVSKWLQTVGLDEELKERYPSELSGGQQQRVGIARALAASPEILLMDEPFGAVDEITRGQLQIELRQIYEETRITILFVTHDISEALKLGTRVLVMDQGKILQYGSPEELLCNPSTPFVKQLVHKTRRT</sequence>
<dbReference type="InterPro" id="IPR027417">
    <property type="entry name" value="P-loop_NTPase"/>
</dbReference>
<gene>
    <name evidence="6" type="ORF">H9Q79_11125</name>
</gene>
<accession>A0A7G9G9K1</accession>
<evidence type="ECO:0000256" key="2">
    <source>
        <dbReference type="ARBA" id="ARBA00022741"/>
    </source>
</evidence>
<dbReference type="KEGG" id="whj:H9Q79_11125"/>
<dbReference type="FunFam" id="3.40.50.300:FF:000425">
    <property type="entry name" value="Probable ABC transporter, ATP-binding subunit"/>
    <property type="match status" value="1"/>
</dbReference>
<dbReference type="Gene3D" id="3.40.50.300">
    <property type="entry name" value="P-loop containing nucleotide triphosphate hydrolases"/>
    <property type="match status" value="1"/>
</dbReference>
<organism evidence="6 7">
    <name type="scientific">Wansuia hejianensis</name>
    <dbReference type="NCBI Taxonomy" id="2763667"/>
    <lineage>
        <taxon>Bacteria</taxon>
        <taxon>Bacillati</taxon>
        <taxon>Bacillota</taxon>
        <taxon>Clostridia</taxon>
        <taxon>Lachnospirales</taxon>
        <taxon>Lachnospiraceae</taxon>
        <taxon>Wansuia</taxon>
    </lineage>
</organism>
<evidence type="ECO:0000256" key="4">
    <source>
        <dbReference type="ARBA" id="ARBA00066388"/>
    </source>
</evidence>
<dbReference type="EC" id="7.6.2.9" evidence="4"/>
<reference evidence="6 7" key="1">
    <citation type="submission" date="2020-08" db="EMBL/GenBank/DDBJ databases">
        <authorList>
            <person name="Liu C."/>
            <person name="Sun Q."/>
        </authorList>
    </citation>
    <scope>NUCLEOTIDE SEQUENCE [LARGE SCALE GENOMIC DNA]</scope>
    <source>
        <strain evidence="6 7">NSJ-29</strain>
    </source>
</reference>
<keyword evidence="7" id="KW-1185">Reference proteome</keyword>
<dbReference type="AlphaFoldDB" id="A0A7G9G9K1"/>
<dbReference type="PANTHER" id="PTHR42781:SF4">
    <property type="entry name" value="SPERMIDINE_PUTRESCINE IMPORT ATP-BINDING PROTEIN POTA"/>
    <property type="match status" value="1"/>
</dbReference>
<keyword evidence="3 6" id="KW-0067">ATP-binding</keyword>
<dbReference type="InterPro" id="IPR017871">
    <property type="entry name" value="ABC_transporter-like_CS"/>
</dbReference>
<dbReference type="PROSITE" id="PS50893">
    <property type="entry name" value="ABC_TRANSPORTER_2"/>
    <property type="match status" value="1"/>
</dbReference>
<evidence type="ECO:0000256" key="1">
    <source>
        <dbReference type="ARBA" id="ARBA00022448"/>
    </source>
</evidence>
<feature type="domain" description="ABC transporter" evidence="5">
    <location>
        <begin position="5"/>
        <end position="239"/>
    </location>
</feature>
<dbReference type="EMBL" id="CP060635">
    <property type="protein sequence ID" value="QNM07483.1"/>
    <property type="molecule type" value="Genomic_DNA"/>
</dbReference>
<keyword evidence="2" id="KW-0547">Nucleotide-binding</keyword>
<protein>
    <recommendedName>
        <fullName evidence="4">ABC-type quaternary amine transporter</fullName>
        <ecNumber evidence="4">7.6.2.9</ecNumber>
    </recommendedName>
</protein>
<dbReference type="PANTHER" id="PTHR42781">
    <property type="entry name" value="SPERMIDINE/PUTRESCINE IMPORT ATP-BINDING PROTEIN POTA"/>
    <property type="match status" value="1"/>
</dbReference>
<dbReference type="Proteomes" id="UP000515860">
    <property type="component" value="Chromosome"/>
</dbReference>
<evidence type="ECO:0000259" key="5">
    <source>
        <dbReference type="PROSITE" id="PS50893"/>
    </source>
</evidence>
<dbReference type="InterPro" id="IPR003593">
    <property type="entry name" value="AAA+_ATPase"/>
</dbReference>
<dbReference type="RefSeq" id="WP_249328301.1">
    <property type="nucleotide sequence ID" value="NZ_CP060635.1"/>
</dbReference>
<dbReference type="Pfam" id="PF00005">
    <property type="entry name" value="ABC_tran"/>
    <property type="match status" value="1"/>
</dbReference>
<evidence type="ECO:0000313" key="7">
    <source>
        <dbReference type="Proteomes" id="UP000515860"/>
    </source>
</evidence>
<evidence type="ECO:0000313" key="6">
    <source>
        <dbReference type="EMBL" id="QNM07483.1"/>
    </source>
</evidence>
<dbReference type="SUPFAM" id="SSF52540">
    <property type="entry name" value="P-loop containing nucleoside triphosphate hydrolases"/>
    <property type="match status" value="1"/>
</dbReference>
<dbReference type="SMART" id="SM00382">
    <property type="entry name" value="AAA"/>
    <property type="match status" value="1"/>
</dbReference>
<name>A0A7G9G9K1_9FIRM</name>
<dbReference type="InterPro" id="IPR050093">
    <property type="entry name" value="ABC_SmlMolc_Importer"/>
</dbReference>
<evidence type="ECO:0000256" key="3">
    <source>
        <dbReference type="ARBA" id="ARBA00022840"/>
    </source>
</evidence>